<keyword evidence="4 5" id="KW-0472">Membrane</keyword>
<name>A0A4R7I2U7_9ACTN</name>
<sequence>MSARHEPHAGHRSVSGGLARASVFGVSDGLVSNVSLILGFAGSGVDNSVVRLAGLAGAVAGAISMAAGEWVSVTSQNDLIRRELEVERRELEHNAEAETDELAAIYESHGIDPERAAAAAADVMKNSDIALEVHAREELGVAPDDLPSAMKAAALSFVCFIFGAFLPLGPFYVWTGGTAAMVALTIGVIAAAAVGGVVAKFAERPVWFGIVRQVAIVLVACGVTYAIGEIAGVSLS</sequence>
<evidence type="ECO:0000256" key="2">
    <source>
        <dbReference type="ARBA" id="ARBA00022692"/>
    </source>
</evidence>
<gene>
    <name evidence="6" type="ORF">BDK89_2474</name>
</gene>
<dbReference type="RefSeq" id="WP_133869206.1">
    <property type="nucleotide sequence ID" value="NZ_SOAU01000001.1"/>
</dbReference>
<feature type="transmembrane region" description="Helical" evidence="5">
    <location>
        <begin position="179"/>
        <end position="202"/>
    </location>
</feature>
<dbReference type="GO" id="GO:0005384">
    <property type="term" value="F:manganese ion transmembrane transporter activity"/>
    <property type="evidence" value="ECO:0007669"/>
    <property type="project" value="InterPro"/>
</dbReference>
<dbReference type="AlphaFoldDB" id="A0A4R7I2U7"/>
<feature type="transmembrane region" description="Helical" evidence="5">
    <location>
        <begin position="21"/>
        <end position="41"/>
    </location>
</feature>
<dbReference type="PANTHER" id="PTHR31851">
    <property type="entry name" value="FE(2+)/MN(2+) TRANSPORTER PCL1"/>
    <property type="match status" value="1"/>
</dbReference>
<dbReference type="InterPro" id="IPR008217">
    <property type="entry name" value="Ccc1_fam"/>
</dbReference>
<comment type="caution">
    <text evidence="6">The sequence shown here is derived from an EMBL/GenBank/DDBJ whole genome shotgun (WGS) entry which is preliminary data.</text>
</comment>
<dbReference type="OrthoDB" id="9789677at2"/>
<evidence type="ECO:0000256" key="1">
    <source>
        <dbReference type="ARBA" id="ARBA00004127"/>
    </source>
</evidence>
<dbReference type="EMBL" id="SOAU01000001">
    <property type="protein sequence ID" value="TDT16873.1"/>
    <property type="molecule type" value="Genomic_DNA"/>
</dbReference>
<accession>A0A4R7I2U7</accession>
<evidence type="ECO:0000256" key="3">
    <source>
        <dbReference type="ARBA" id="ARBA00022989"/>
    </source>
</evidence>
<dbReference type="GO" id="GO:0012505">
    <property type="term" value="C:endomembrane system"/>
    <property type="evidence" value="ECO:0007669"/>
    <property type="project" value="UniProtKB-SubCell"/>
</dbReference>
<feature type="transmembrane region" description="Helical" evidence="5">
    <location>
        <begin position="214"/>
        <end position="235"/>
    </location>
</feature>
<proteinExistence type="predicted"/>
<feature type="transmembrane region" description="Helical" evidence="5">
    <location>
        <begin position="53"/>
        <end position="73"/>
    </location>
</feature>
<dbReference type="GO" id="GO:0030026">
    <property type="term" value="P:intracellular manganese ion homeostasis"/>
    <property type="evidence" value="ECO:0007669"/>
    <property type="project" value="InterPro"/>
</dbReference>
<reference evidence="6 7" key="1">
    <citation type="submission" date="2019-03" db="EMBL/GenBank/DDBJ databases">
        <title>Sequencing the genomes of 1000 actinobacteria strains.</title>
        <authorList>
            <person name="Klenk H.-P."/>
        </authorList>
    </citation>
    <scope>NUCLEOTIDE SEQUENCE [LARGE SCALE GENOMIC DNA]</scope>
    <source>
        <strain evidence="6 7">DSM 18936</strain>
    </source>
</reference>
<evidence type="ECO:0000313" key="6">
    <source>
        <dbReference type="EMBL" id="TDT16873.1"/>
    </source>
</evidence>
<keyword evidence="3 5" id="KW-1133">Transmembrane helix</keyword>
<evidence type="ECO:0000313" key="7">
    <source>
        <dbReference type="Proteomes" id="UP000294558"/>
    </source>
</evidence>
<evidence type="ECO:0000256" key="4">
    <source>
        <dbReference type="ARBA" id="ARBA00023136"/>
    </source>
</evidence>
<keyword evidence="2 5" id="KW-0812">Transmembrane</keyword>
<evidence type="ECO:0000256" key="5">
    <source>
        <dbReference type="SAM" id="Phobius"/>
    </source>
</evidence>
<comment type="subcellular location">
    <subcellularLocation>
        <location evidence="1">Endomembrane system</location>
        <topology evidence="1">Multi-pass membrane protein</topology>
    </subcellularLocation>
</comment>
<dbReference type="Pfam" id="PF01988">
    <property type="entry name" value="VIT1"/>
    <property type="match status" value="1"/>
</dbReference>
<protein>
    <submittedName>
        <fullName evidence="6">VIT1/CCC1 family predicted Fe2+/Mn2+ transporter</fullName>
    </submittedName>
</protein>
<dbReference type="Proteomes" id="UP000294558">
    <property type="component" value="Unassembled WGS sequence"/>
</dbReference>
<feature type="transmembrane region" description="Helical" evidence="5">
    <location>
        <begin position="152"/>
        <end position="173"/>
    </location>
</feature>
<organism evidence="6 7">
    <name type="scientific">Ilumatobacter fluminis</name>
    <dbReference type="NCBI Taxonomy" id="467091"/>
    <lineage>
        <taxon>Bacteria</taxon>
        <taxon>Bacillati</taxon>
        <taxon>Actinomycetota</taxon>
        <taxon>Acidimicrobiia</taxon>
        <taxon>Acidimicrobiales</taxon>
        <taxon>Ilumatobacteraceae</taxon>
        <taxon>Ilumatobacter</taxon>
    </lineage>
</organism>
<keyword evidence="7" id="KW-1185">Reference proteome</keyword>